<organism evidence="2 3">
    <name type="scientific">Streptosporangium subroseum</name>
    <dbReference type="NCBI Taxonomy" id="106412"/>
    <lineage>
        <taxon>Bacteria</taxon>
        <taxon>Bacillati</taxon>
        <taxon>Actinomycetota</taxon>
        <taxon>Actinomycetes</taxon>
        <taxon>Streptosporangiales</taxon>
        <taxon>Streptosporangiaceae</taxon>
        <taxon>Streptosporangium</taxon>
    </lineage>
</organism>
<name>A0A239HSS4_9ACTN</name>
<protein>
    <recommendedName>
        <fullName evidence="4">DUF2812 domain-containing protein</fullName>
    </recommendedName>
</protein>
<feature type="transmembrane region" description="Helical" evidence="1">
    <location>
        <begin position="190"/>
        <end position="209"/>
    </location>
</feature>
<dbReference type="Proteomes" id="UP000198282">
    <property type="component" value="Unassembled WGS sequence"/>
</dbReference>
<dbReference type="RefSeq" id="WP_089208666.1">
    <property type="nucleotide sequence ID" value="NZ_FZOD01000017.1"/>
</dbReference>
<feature type="transmembrane region" description="Helical" evidence="1">
    <location>
        <begin position="221"/>
        <end position="242"/>
    </location>
</feature>
<evidence type="ECO:0008006" key="4">
    <source>
        <dbReference type="Google" id="ProtNLM"/>
    </source>
</evidence>
<evidence type="ECO:0000256" key="1">
    <source>
        <dbReference type="SAM" id="Phobius"/>
    </source>
</evidence>
<dbReference type="AlphaFoldDB" id="A0A239HSS4"/>
<proteinExistence type="predicted"/>
<gene>
    <name evidence="2" type="ORF">SAMN05216276_1017128</name>
</gene>
<reference evidence="2 3" key="1">
    <citation type="submission" date="2017-06" db="EMBL/GenBank/DDBJ databases">
        <authorList>
            <person name="Kim H.J."/>
            <person name="Triplett B.A."/>
        </authorList>
    </citation>
    <scope>NUCLEOTIDE SEQUENCE [LARGE SCALE GENOMIC DNA]</scope>
    <source>
        <strain evidence="2 3">CGMCC 4.2132</strain>
    </source>
</reference>
<sequence length="250" mass="27228">MSDHSAETARGYFDELAVLLARGGMPTDRVEVTLEELAGYLAESGGDPEEEFGQAADLARELAVTSAPPAEPAAGARTWRWTADLFHDVKMLNEYGAQGWEVDRVDAKGLFVCTRDPEHPQQWEYSRELITPGRRQGVLDRLAPDGWEPCGTWVRFEYFKRPRAASLGPAAELTAPPQAPRRGIFLSPKFYALVAAVLALAVVVLTALTRLGTLDGDPSTILGLISGAAVGALIPMIVLWWGSRRRGDGR</sequence>
<accession>A0A239HSS4</accession>
<evidence type="ECO:0000313" key="3">
    <source>
        <dbReference type="Proteomes" id="UP000198282"/>
    </source>
</evidence>
<keyword evidence="1" id="KW-0812">Transmembrane</keyword>
<evidence type="ECO:0000313" key="2">
    <source>
        <dbReference type="EMBL" id="SNS84447.1"/>
    </source>
</evidence>
<dbReference type="OrthoDB" id="4337585at2"/>
<keyword evidence="1" id="KW-1133">Transmembrane helix</keyword>
<keyword evidence="3" id="KW-1185">Reference proteome</keyword>
<dbReference type="EMBL" id="FZOD01000017">
    <property type="protein sequence ID" value="SNS84447.1"/>
    <property type="molecule type" value="Genomic_DNA"/>
</dbReference>
<keyword evidence="1" id="KW-0472">Membrane</keyword>